<dbReference type="PANTHER" id="PTHR22916:SF3">
    <property type="entry name" value="UDP-GLCNAC:BETAGAL BETA-1,3-N-ACETYLGLUCOSAMINYLTRANSFERASE-LIKE PROTEIN 1"/>
    <property type="match status" value="1"/>
</dbReference>
<evidence type="ECO:0000259" key="2">
    <source>
        <dbReference type="Pfam" id="PF00535"/>
    </source>
</evidence>
<name>A0A3B0WPD9_9ZZZZ</name>
<dbReference type="InterPro" id="IPR001173">
    <property type="entry name" value="Glyco_trans_2-like"/>
</dbReference>
<keyword evidence="1" id="KW-1133">Transmembrane helix</keyword>
<dbReference type="PANTHER" id="PTHR22916">
    <property type="entry name" value="GLYCOSYLTRANSFERASE"/>
    <property type="match status" value="1"/>
</dbReference>
<dbReference type="SUPFAM" id="SSF53448">
    <property type="entry name" value="Nucleotide-diphospho-sugar transferases"/>
    <property type="match status" value="1"/>
</dbReference>
<sequence>MTIESNTELTLPLVSIVVPVYNAEAFLAESLDSITNQTYPNIEILIMDDASTDGSAEIIRSYGDKITHIRNENNLGQFGNVNKGIEKTKGEFVCVYHADDIYKPDIVEKEAHYLIQNRSAGAVFCMDIFIDGRGKVYNQLTLPQAVTGGGPFDYEAILNALLTYKNVFLIGPTSMVRRNVYFDVGLYNEEEFGIAGDLEMWARIAKSYDLGIIEEHLQYYRHDHGNLSQNYYRLRTETEIHFRIMQNHLDSGGLSLARTDSLKANRAHWSEDLLMVTINAYIKNELALCRKRLRQIKMSELLGSQRIQRGRLFILYLLLSIICRIPRIPFIAGLFEKRWHSDKNKG</sequence>
<feature type="domain" description="Glycosyltransferase 2-like" evidence="2">
    <location>
        <begin position="15"/>
        <end position="181"/>
    </location>
</feature>
<dbReference type="Gene3D" id="3.90.550.10">
    <property type="entry name" value="Spore Coat Polysaccharide Biosynthesis Protein SpsA, Chain A"/>
    <property type="match status" value="1"/>
</dbReference>
<evidence type="ECO:0000313" key="3">
    <source>
        <dbReference type="EMBL" id="VAW52942.1"/>
    </source>
</evidence>
<dbReference type="Pfam" id="PF00535">
    <property type="entry name" value="Glycos_transf_2"/>
    <property type="match status" value="1"/>
</dbReference>
<gene>
    <name evidence="3" type="ORF">MNBD_GAMMA05-1883</name>
</gene>
<reference evidence="3" key="1">
    <citation type="submission" date="2018-06" db="EMBL/GenBank/DDBJ databases">
        <authorList>
            <person name="Zhirakovskaya E."/>
        </authorList>
    </citation>
    <scope>NUCLEOTIDE SEQUENCE</scope>
</reference>
<proteinExistence type="predicted"/>
<protein>
    <recommendedName>
        <fullName evidence="2">Glycosyltransferase 2-like domain-containing protein</fullName>
    </recommendedName>
</protein>
<dbReference type="InterPro" id="IPR029044">
    <property type="entry name" value="Nucleotide-diphossugar_trans"/>
</dbReference>
<evidence type="ECO:0000256" key="1">
    <source>
        <dbReference type="SAM" id="Phobius"/>
    </source>
</evidence>
<dbReference type="GO" id="GO:0016758">
    <property type="term" value="F:hexosyltransferase activity"/>
    <property type="evidence" value="ECO:0007669"/>
    <property type="project" value="UniProtKB-ARBA"/>
</dbReference>
<keyword evidence="1" id="KW-0812">Transmembrane</keyword>
<dbReference type="AlphaFoldDB" id="A0A3B0WPD9"/>
<feature type="transmembrane region" description="Helical" evidence="1">
    <location>
        <begin position="313"/>
        <end position="335"/>
    </location>
</feature>
<dbReference type="EMBL" id="UOFE01000031">
    <property type="protein sequence ID" value="VAW52942.1"/>
    <property type="molecule type" value="Genomic_DNA"/>
</dbReference>
<keyword evidence="1" id="KW-0472">Membrane</keyword>
<organism evidence="3">
    <name type="scientific">hydrothermal vent metagenome</name>
    <dbReference type="NCBI Taxonomy" id="652676"/>
    <lineage>
        <taxon>unclassified sequences</taxon>
        <taxon>metagenomes</taxon>
        <taxon>ecological metagenomes</taxon>
    </lineage>
</organism>
<accession>A0A3B0WPD9</accession>